<dbReference type="Pfam" id="PF11258">
    <property type="entry name" value="DUF3048"/>
    <property type="match status" value="1"/>
</dbReference>
<comment type="caution">
    <text evidence="3">The sequence shown here is derived from an EMBL/GenBank/DDBJ whole genome shotgun (WGS) entry which is preliminary data.</text>
</comment>
<dbReference type="EMBL" id="JARTFS010000008">
    <property type="protein sequence ID" value="MED4402019.1"/>
    <property type="molecule type" value="Genomic_DNA"/>
</dbReference>
<organism evidence="3 4">
    <name type="scientific">Metabacillus fastidiosus</name>
    <dbReference type="NCBI Taxonomy" id="1458"/>
    <lineage>
        <taxon>Bacteria</taxon>
        <taxon>Bacillati</taxon>
        <taxon>Bacillota</taxon>
        <taxon>Bacilli</taxon>
        <taxon>Bacillales</taxon>
        <taxon>Bacillaceae</taxon>
        <taxon>Metabacillus</taxon>
    </lineage>
</organism>
<dbReference type="InterPro" id="IPR035328">
    <property type="entry name" value="DUF3048_C"/>
</dbReference>
<evidence type="ECO:0000313" key="4">
    <source>
        <dbReference type="Proteomes" id="UP001342826"/>
    </source>
</evidence>
<evidence type="ECO:0000259" key="2">
    <source>
        <dbReference type="Pfam" id="PF17479"/>
    </source>
</evidence>
<dbReference type="Gene3D" id="3.50.90.10">
    <property type="entry name" value="YerB-like"/>
    <property type="match status" value="1"/>
</dbReference>
<keyword evidence="4" id="KW-1185">Reference proteome</keyword>
<dbReference type="InterPro" id="IPR021416">
    <property type="entry name" value="DUF3048_N"/>
</dbReference>
<dbReference type="Pfam" id="PF17479">
    <property type="entry name" value="DUF3048_C"/>
    <property type="match status" value="1"/>
</dbReference>
<gene>
    <name evidence="3" type="ORF">P9271_11885</name>
</gene>
<feature type="domain" description="DUF3048" evidence="1">
    <location>
        <begin position="38"/>
        <end position="178"/>
    </location>
</feature>
<protein>
    <submittedName>
        <fullName evidence="3">DUF3048 domain-containing protein</fullName>
    </submittedName>
</protein>
<dbReference type="InterPro" id="IPR023158">
    <property type="entry name" value="YerB-like_sf"/>
</dbReference>
<proteinExistence type="predicted"/>
<dbReference type="Proteomes" id="UP001342826">
    <property type="component" value="Unassembled WGS sequence"/>
</dbReference>
<name>A0ABU6NY23_9BACI</name>
<accession>A0ABU6NY23</accession>
<sequence>MVFLLSACSNDGAKPSELIEGKEEEIAEVEEDKEISPLTGLEAIGENNKRPIAVMINNHPEARPQSGLHKADIIYEVLAEGNITRLLAIYQSKMPEIIGSVRSAREYYVDLSKGYDAIYISHGWSPSAKEQLEAGGIDYLNGLFYDGTLFWRSKERKAPHNSYISYENIVKGANEKKYNLEDDVKPLVFLSSQELDNIQGETAEKVLVKYGKQQFSQAVYGYDENEERYTRSSNNKITADLESDETVFIDNILIAEMKHYYIDNDGRRGIDLTSGGKAYLLQKGKIKEIEWVNEDGRIIPVQNGEQVKLVPGRTWINIVPNLKENVSTQL</sequence>
<reference evidence="3 4" key="1">
    <citation type="submission" date="2023-03" db="EMBL/GenBank/DDBJ databases">
        <title>Bacillus Genome Sequencing.</title>
        <authorList>
            <person name="Dunlap C."/>
        </authorList>
    </citation>
    <scope>NUCLEOTIDE SEQUENCE [LARGE SCALE GENOMIC DNA]</scope>
    <source>
        <strain evidence="3 4">NRS-1717</strain>
    </source>
</reference>
<evidence type="ECO:0000259" key="1">
    <source>
        <dbReference type="Pfam" id="PF11258"/>
    </source>
</evidence>
<dbReference type="SUPFAM" id="SSF159774">
    <property type="entry name" value="YerB-like"/>
    <property type="match status" value="1"/>
</dbReference>
<dbReference type="RefSeq" id="WP_328015290.1">
    <property type="nucleotide sequence ID" value="NZ_JARTFS010000008.1"/>
</dbReference>
<evidence type="ECO:0000313" key="3">
    <source>
        <dbReference type="EMBL" id="MED4402019.1"/>
    </source>
</evidence>
<feature type="domain" description="DUF3048" evidence="2">
    <location>
        <begin position="210"/>
        <end position="316"/>
    </location>
</feature>